<accession>T1FSL2</accession>
<dbReference type="SMART" id="SM00324">
    <property type="entry name" value="RhoGAP"/>
    <property type="match status" value="1"/>
</dbReference>
<evidence type="ECO:0000313" key="5">
    <source>
        <dbReference type="EnsemblMetazoa" id="HelroP191101"/>
    </source>
</evidence>
<evidence type="ECO:0000256" key="1">
    <source>
        <dbReference type="ARBA" id="ARBA00022468"/>
    </source>
</evidence>
<dbReference type="STRING" id="6412.T1FSL2"/>
<evidence type="ECO:0000256" key="2">
    <source>
        <dbReference type="SAM" id="MobiDB-lite"/>
    </source>
</evidence>
<keyword evidence="6" id="KW-1185">Reference proteome</keyword>
<dbReference type="RefSeq" id="XP_009014605.1">
    <property type="nucleotide sequence ID" value="XM_009016357.1"/>
</dbReference>
<dbReference type="GO" id="GO:0005737">
    <property type="term" value="C:cytoplasm"/>
    <property type="evidence" value="ECO:0000318"/>
    <property type="project" value="GO_Central"/>
</dbReference>
<feature type="region of interest" description="Disordered" evidence="2">
    <location>
        <begin position="534"/>
        <end position="571"/>
    </location>
</feature>
<feature type="compositionally biased region" description="Polar residues" evidence="2">
    <location>
        <begin position="673"/>
        <end position="689"/>
    </location>
</feature>
<dbReference type="Proteomes" id="UP000015101">
    <property type="component" value="Unassembled WGS sequence"/>
</dbReference>
<dbReference type="OrthoDB" id="10061772at2759"/>
<dbReference type="GeneID" id="20211809"/>
<keyword evidence="1" id="KW-0343">GTPase activation</keyword>
<evidence type="ECO:0000313" key="4">
    <source>
        <dbReference type="EMBL" id="ESO07227.1"/>
    </source>
</evidence>
<dbReference type="CTD" id="20211809"/>
<sequence>MDSLIEPLVACSSSESPPSPSSTSANDVTTAATKRESTSSTASAYSSVNSSSLEPSDSSSYLSSSSAASQATTTTSSYAKKRDQIVEKFRQNYPERFLKLVTMHLSFLMNLQDDGLEELLEGQNESSKNTPAQNQNGGEKLVKFFTIKRKTTKDDKPSKLFGGNLTTEAIRRILPLINYLSEDEHCQREGIFRISGNSERQKELRELLNSAPQEATEGREADARHDFLTDISTTRFTVNDVATTFKSFLGELPEPLMSSRYYNSYLQIAAMRDSVKQLQCLQLLRFLLPNENATMLRLLLDLLNKVAAFWQLNKMSADNLAIIFTQHLFISKKLPVSQLKEATDTLKPLVVLMISNNRSLTSHNNCPEQLVHDVIRSANDVSRRRKETESESAEVESSGLKKGKKFSKTSNKKNKSKKKDVKQNDDDDDDDGVINSIYTFSDREASRLAAQNDCTKKALEDLYSTIYTMTESAKKRRYVKNINKNDQLTTIATPTSRSFYGSHNSRRSGVSLLKVMSERRNGPYNCLPHQLNKYQQPTNTPGKQNPTVYTNNNNTSNNYTSNNNKYNDSELHSRTPISTYSPHLPVLRLFQAGSNDTIGRNVDHSSDIYDSPAIECIPINLSINFDAATETTPHQQLQLQHQKSHQLENMSKLNDNKDDDDEGDDDDVIASMEESTSCKKSSNNDSTIVYDSDDDVDNGDDDGDNNNNNSSINNNKNNNNNNNNNDNNKNSDDDDEEKENFSPRKLRGYISPLNYLPNFYNKFTLPCASP</sequence>
<dbReference type="Pfam" id="PF00620">
    <property type="entry name" value="RhoGAP"/>
    <property type="match status" value="1"/>
</dbReference>
<reference evidence="5" key="3">
    <citation type="submission" date="2015-06" db="UniProtKB">
        <authorList>
            <consortium name="EnsemblMetazoa"/>
        </authorList>
    </citation>
    <scope>IDENTIFICATION</scope>
</reference>
<dbReference type="EMBL" id="KB096222">
    <property type="protein sequence ID" value="ESO07227.1"/>
    <property type="molecule type" value="Genomic_DNA"/>
</dbReference>
<name>T1FSL2_HELRO</name>
<feature type="compositionally biased region" description="Polar residues" evidence="2">
    <location>
        <begin position="534"/>
        <end position="548"/>
    </location>
</feature>
<proteinExistence type="predicted"/>
<dbReference type="GO" id="GO:0005096">
    <property type="term" value="F:GTPase activator activity"/>
    <property type="evidence" value="ECO:0000318"/>
    <property type="project" value="GO_Central"/>
</dbReference>
<dbReference type="EMBL" id="AMQM01003590">
    <property type="status" value="NOT_ANNOTATED_CDS"/>
    <property type="molecule type" value="Genomic_DNA"/>
</dbReference>
<dbReference type="FunFam" id="1.10.555.10:FF:000109">
    <property type="entry name" value="Rho GTPase-activating protein 19"/>
    <property type="match status" value="1"/>
</dbReference>
<dbReference type="GO" id="GO:0051056">
    <property type="term" value="P:regulation of small GTPase mediated signal transduction"/>
    <property type="evidence" value="ECO:0000318"/>
    <property type="project" value="GO_Central"/>
</dbReference>
<feature type="compositionally biased region" description="Basic residues" evidence="2">
    <location>
        <begin position="401"/>
        <end position="420"/>
    </location>
</feature>
<reference evidence="4 6" key="2">
    <citation type="journal article" date="2013" name="Nature">
        <title>Insights into bilaterian evolution from three spiralian genomes.</title>
        <authorList>
            <person name="Simakov O."/>
            <person name="Marletaz F."/>
            <person name="Cho S.J."/>
            <person name="Edsinger-Gonzales E."/>
            <person name="Havlak P."/>
            <person name="Hellsten U."/>
            <person name="Kuo D.H."/>
            <person name="Larsson T."/>
            <person name="Lv J."/>
            <person name="Arendt D."/>
            <person name="Savage R."/>
            <person name="Osoegawa K."/>
            <person name="de Jong P."/>
            <person name="Grimwood J."/>
            <person name="Chapman J.A."/>
            <person name="Shapiro H."/>
            <person name="Aerts A."/>
            <person name="Otillar R.P."/>
            <person name="Terry A.Y."/>
            <person name="Boore J.L."/>
            <person name="Grigoriev I.V."/>
            <person name="Lindberg D.R."/>
            <person name="Seaver E.C."/>
            <person name="Weisblat D.A."/>
            <person name="Putnam N.H."/>
            <person name="Rokhsar D.S."/>
        </authorList>
    </citation>
    <scope>NUCLEOTIDE SEQUENCE</scope>
</reference>
<dbReference type="PANTHER" id="PTHR14963:SF7">
    <property type="entry name" value="RHO GTPASE-ACTIVATING PROTEIN 19"/>
    <property type="match status" value="1"/>
</dbReference>
<evidence type="ECO:0000259" key="3">
    <source>
        <dbReference type="PROSITE" id="PS50238"/>
    </source>
</evidence>
<dbReference type="KEGG" id="hro:HELRODRAFT_191101"/>
<feature type="region of interest" description="Disordered" evidence="2">
    <location>
        <begin position="1"/>
        <end position="67"/>
    </location>
</feature>
<dbReference type="SUPFAM" id="SSF48350">
    <property type="entry name" value="GTPase activation domain, GAP"/>
    <property type="match status" value="1"/>
</dbReference>
<dbReference type="HOGENOM" id="CLU_363022_0_0_1"/>
<feature type="compositionally biased region" description="Low complexity" evidence="2">
    <location>
        <begin position="549"/>
        <end position="566"/>
    </location>
</feature>
<organism evidence="5 6">
    <name type="scientific">Helobdella robusta</name>
    <name type="common">Californian leech</name>
    <dbReference type="NCBI Taxonomy" id="6412"/>
    <lineage>
        <taxon>Eukaryota</taxon>
        <taxon>Metazoa</taxon>
        <taxon>Spiralia</taxon>
        <taxon>Lophotrochozoa</taxon>
        <taxon>Annelida</taxon>
        <taxon>Clitellata</taxon>
        <taxon>Hirudinea</taxon>
        <taxon>Rhynchobdellida</taxon>
        <taxon>Glossiphoniidae</taxon>
        <taxon>Helobdella</taxon>
    </lineage>
</organism>
<dbReference type="EnsemblMetazoa" id="HelroT191101">
    <property type="protein sequence ID" value="HelroP191101"/>
    <property type="gene ID" value="HelroG191101"/>
</dbReference>
<dbReference type="Gene3D" id="1.10.555.10">
    <property type="entry name" value="Rho GTPase activation protein"/>
    <property type="match status" value="1"/>
</dbReference>
<dbReference type="InParanoid" id="T1FSL2"/>
<feature type="compositionally biased region" description="Low complexity" evidence="2">
    <location>
        <begin position="12"/>
        <end position="24"/>
    </location>
</feature>
<dbReference type="PANTHER" id="PTHR14963">
    <property type="entry name" value="RHO GTPASE ACTIVATING PROTEIN 18,19-RELATED"/>
    <property type="match status" value="1"/>
</dbReference>
<feature type="region of interest" description="Disordered" evidence="2">
    <location>
        <begin position="381"/>
        <end position="428"/>
    </location>
</feature>
<dbReference type="eggNOG" id="KOG1453">
    <property type="taxonomic scope" value="Eukaryota"/>
</dbReference>
<gene>
    <name evidence="5" type="primary">20211809</name>
    <name evidence="4" type="ORF">HELRODRAFT_191101</name>
</gene>
<feature type="compositionally biased region" description="Low complexity" evidence="2">
    <location>
        <begin position="705"/>
        <end position="728"/>
    </location>
</feature>
<dbReference type="InterPro" id="IPR008936">
    <property type="entry name" value="Rho_GTPase_activation_prot"/>
</dbReference>
<dbReference type="PROSITE" id="PS50238">
    <property type="entry name" value="RHOGAP"/>
    <property type="match status" value="1"/>
</dbReference>
<dbReference type="GO" id="GO:0007165">
    <property type="term" value="P:signal transduction"/>
    <property type="evidence" value="ECO:0007669"/>
    <property type="project" value="InterPro"/>
</dbReference>
<feature type="compositionally biased region" description="Low complexity" evidence="2">
    <location>
        <begin position="38"/>
        <end position="67"/>
    </location>
</feature>
<evidence type="ECO:0000313" key="6">
    <source>
        <dbReference type="Proteomes" id="UP000015101"/>
    </source>
</evidence>
<dbReference type="InterPro" id="IPR000198">
    <property type="entry name" value="RhoGAP_dom"/>
</dbReference>
<feature type="domain" description="Rho-GAP" evidence="3">
    <location>
        <begin position="163"/>
        <end position="361"/>
    </location>
</feature>
<feature type="region of interest" description="Disordered" evidence="2">
    <location>
        <begin position="672"/>
        <end position="745"/>
    </location>
</feature>
<feature type="compositionally biased region" description="Acidic residues" evidence="2">
    <location>
        <begin position="691"/>
        <end position="704"/>
    </location>
</feature>
<reference evidence="6" key="1">
    <citation type="submission" date="2012-12" db="EMBL/GenBank/DDBJ databases">
        <authorList>
            <person name="Hellsten U."/>
            <person name="Grimwood J."/>
            <person name="Chapman J.A."/>
            <person name="Shapiro H."/>
            <person name="Aerts A."/>
            <person name="Otillar R.P."/>
            <person name="Terry A.Y."/>
            <person name="Boore J.L."/>
            <person name="Simakov O."/>
            <person name="Marletaz F."/>
            <person name="Cho S.-J."/>
            <person name="Edsinger-Gonzales E."/>
            <person name="Havlak P."/>
            <person name="Kuo D.-H."/>
            <person name="Larsson T."/>
            <person name="Lv J."/>
            <person name="Arendt D."/>
            <person name="Savage R."/>
            <person name="Osoegawa K."/>
            <person name="de Jong P."/>
            <person name="Lindberg D.R."/>
            <person name="Seaver E.C."/>
            <person name="Weisblat D.A."/>
            <person name="Putnam N.H."/>
            <person name="Grigoriev I.V."/>
            <person name="Rokhsar D.S."/>
        </authorList>
    </citation>
    <scope>NUCLEOTIDE SEQUENCE</scope>
</reference>
<dbReference type="AlphaFoldDB" id="T1FSL2"/>
<protein>
    <recommendedName>
        <fullName evidence="3">Rho-GAP domain-containing protein</fullName>
    </recommendedName>
</protein>